<dbReference type="STRING" id="1763538.LPB68_13990"/>
<dbReference type="InterPro" id="IPR013486">
    <property type="entry name" value="SpoIID/LytB"/>
</dbReference>
<dbReference type="PANTHER" id="PTHR30032">
    <property type="entry name" value="N-ACETYLMURAMOYL-L-ALANINE AMIDASE-RELATED"/>
    <property type="match status" value="1"/>
</dbReference>
<dbReference type="Pfam" id="PF08486">
    <property type="entry name" value="SpoIID"/>
    <property type="match status" value="1"/>
</dbReference>
<evidence type="ECO:0000313" key="4">
    <source>
        <dbReference type="Proteomes" id="UP000077134"/>
    </source>
</evidence>
<proteinExistence type="predicted"/>
<dbReference type="GO" id="GO:0030435">
    <property type="term" value="P:sporulation resulting in formation of a cellular spore"/>
    <property type="evidence" value="ECO:0007669"/>
    <property type="project" value="InterPro"/>
</dbReference>
<gene>
    <name evidence="3" type="ORF">PNBC_16900</name>
</gene>
<dbReference type="NCBIfam" id="TIGR02870">
    <property type="entry name" value="spore_II_D"/>
    <property type="match status" value="1"/>
</dbReference>
<evidence type="ECO:0000313" key="3">
    <source>
        <dbReference type="EMBL" id="OAB71697.1"/>
    </source>
</evidence>
<evidence type="ECO:0000256" key="1">
    <source>
        <dbReference type="SAM" id="Phobius"/>
    </source>
</evidence>
<dbReference type="AlphaFoldDB" id="A0A162RH18"/>
<dbReference type="NCBIfam" id="TIGR02669">
    <property type="entry name" value="SpoIID_LytB"/>
    <property type="match status" value="1"/>
</dbReference>
<keyword evidence="1" id="KW-0472">Membrane</keyword>
<organism evidence="3 4">
    <name type="scientific">Paenibacillus crassostreae</name>
    <dbReference type="NCBI Taxonomy" id="1763538"/>
    <lineage>
        <taxon>Bacteria</taxon>
        <taxon>Bacillati</taxon>
        <taxon>Bacillota</taxon>
        <taxon>Bacilli</taxon>
        <taxon>Bacillales</taxon>
        <taxon>Paenibacillaceae</taxon>
        <taxon>Paenibacillus</taxon>
    </lineage>
</organism>
<dbReference type="PANTHER" id="PTHR30032:SF4">
    <property type="entry name" value="AMIDASE ENHANCER"/>
    <property type="match status" value="1"/>
</dbReference>
<evidence type="ECO:0000259" key="2">
    <source>
        <dbReference type="Pfam" id="PF08486"/>
    </source>
</evidence>
<dbReference type="Proteomes" id="UP000077134">
    <property type="component" value="Unassembled WGS sequence"/>
</dbReference>
<name>A0A162RH18_9BACL</name>
<feature type="domain" description="Sporulation stage II protein D amidase enhancer LytB N-terminal" evidence="2">
    <location>
        <begin position="97"/>
        <end position="201"/>
    </location>
</feature>
<dbReference type="KEGG" id="pcx:LPB68_13990"/>
<keyword evidence="1" id="KW-0812">Transmembrane</keyword>
<protein>
    <submittedName>
        <fullName evidence="3">Stage II sporulation protein D</fullName>
    </submittedName>
</protein>
<dbReference type="GO" id="GO:0030288">
    <property type="term" value="C:outer membrane-bounded periplasmic space"/>
    <property type="evidence" value="ECO:0007669"/>
    <property type="project" value="TreeGrafter"/>
</dbReference>
<comment type="caution">
    <text evidence="3">The sequence shown here is derived from an EMBL/GenBank/DDBJ whole genome shotgun (WGS) entry which is preliminary data.</text>
</comment>
<sequence>MRELIHQMNISMKRFKVVPWRRTALRRNFFPVIWAIGGLLMMALLIPILVVSLHPNPTSTSQPPLTEVTVDQASPILTTVTENEEPEIMVSVYLSENEQIETLPLEEYVIGVIAAEMPADFAFDAIKAQAIAARTYIARRLLNDDKSGVPVQGADVTDTISHQAYISKENLEHEWSNQGKASKLTTIRRAVQESRNMIMTYDGEPITATFFSTSNGYTENSEDYWEETIPYLRSVSSPWDKQIAPHYKETIKISKKQFAKQMGLSADNSLIQILSMTEGHRIKEINIGGVTFSGRSVREMLGLRSSEFTWEDSGEDIAITTYGNGHGVGMSQWGANGMAQAGYTATQILRHYYTGIDFEEVTKLLSKK</sequence>
<keyword evidence="1" id="KW-1133">Transmembrane helix</keyword>
<dbReference type="InterPro" id="IPR014225">
    <property type="entry name" value="Spore_II_D_firmicutes"/>
</dbReference>
<dbReference type="InterPro" id="IPR051922">
    <property type="entry name" value="Bact_Sporulation_Assoc"/>
</dbReference>
<accession>A0A162RH18</accession>
<dbReference type="EMBL" id="LSFN01000036">
    <property type="protein sequence ID" value="OAB71697.1"/>
    <property type="molecule type" value="Genomic_DNA"/>
</dbReference>
<dbReference type="InterPro" id="IPR013693">
    <property type="entry name" value="SpoIID/LytB_N"/>
</dbReference>
<feature type="transmembrane region" description="Helical" evidence="1">
    <location>
        <begin position="29"/>
        <end position="53"/>
    </location>
</feature>
<dbReference type="RefSeq" id="WP_068660194.1">
    <property type="nucleotide sequence ID" value="NZ_CP017770.1"/>
</dbReference>
<keyword evidence="4" id="KW-1185">Reference proteome</keyword>
<reference evidence="3 4" key="1">
    <citation type="submission" date="2016-02" db="EMBL/GenBank/DDBJ databases">
        <title>Paenibacillus sp. LPB0068, isolated from Crassostrea gigas.</title>
        <authorList>
            <person name="Shin S.-K."/>
            <person name="Yi H."/>
        </authorList>
    </citation>
    <scope>NUCLEOTIDE SEQUENCE [LARGE SCALE GENOMIC DNA]</scope>
    <source>
        <strain evidence="3 4">LPB0068</strain>
    </source>
</reference>